<protein>
    <recommendedName>
        <fullName evidence="4">Glycosyltransferase 2-like domain-containing protein</fullName>
    </recommendedName>
</protein>
<dbReference type="PANTHER" id="PTHR43179:SF12">
    <property type="entry name" value="GALACTOFURANOSYLTRANSFERASE GLFT2"/>
    <property type="match status" value="1"/>
</dbReference>
<keyword evidence="3" id="KW-0808">Transferase</keyword>
<sequence length="118" mass="12989">MPAAIECLGEKVELLLIDDASTEQEIGNLLNQYGDFPYVHVYRNETNLGYTRTVNRGLSLCEGRDVVLLNSDTVVTGHWLSSLRYCAYAFGKVATVTALSNNAGAFSARKNTNNQNIK</sequence>
<dbReference type="SUPFAM" id="SSF53448">
    <property type="entry name" value="Nucleotide-diphospho-sugar transferases"/>
    <property type="match status" value="1"/>
</dbReference>
<dbReference type="Gene3D" id="3.90.550.10">
    <property type="entry name" value="Spore Coat Polysaccharide Biosynthesis Protein SpsA, Chain A"/>
    <property type="match status" value="1"/>
</dbReference>
<gene>
    <name evidence="5" type="ORF">CSC65_15940</name>
</gene>
<keyword evidence="6" id="KW-1185">Reference proteome</keyword>
<evidence type="ECO:0000256" key="2">
    <source>
        <dbReference type="ARBA" id="ARBA00022676"/>
    </source>
</evidence>
<feature type="domain" description="Glycosyltransferase 2-like" evidence="4">
    <location>
        <begin position="10"/>
        <end position="83"/>
    </location>
</feature>
<comment type="similarity">
    <text evidence="1">Belongs to the glycosyltransferase 2 family.</text>
</comment>
<proteinExistence type="inferred from homology"/>
<evidence type="ECO:0000313" key="6">
    <source>
        <dbReference type="Proteomes" id="UP000788419"/>
    </source>
</evidence>
<dbReference type="InterPro" id="IPR001173">
    <property type="entry name" value="Glyco_trans_2-like"/>
</dbReference>
<evidence type="ECO:0000256" key="3">
    <source>
        <dbReference type="ARBA" id="ARBA00022679"/>
    </source>
</evidence>
<dbReference type="PANTHER" id="PTHR43179">
    <property type="entry name" value="RHAMNOSYLTRANSFERASE WBBL"/>
    <property type="match status" value="1"/>
</dbReference>
<accession>A0ABQ6Z342</accession>
<evidence type="ECO:0000313" key="5">
    <source>
        <dbReference type="EMBL" id="KAF1691212.1"/>
    </source>
</evidence>
<evidence type="ECO:0000259" key="4">
    <source>
        <dbReference type="Pfam" id="PF00535"/>
    </source>
</evidence>
<dbReference type="Proteomes" id="UP000788419">
    <property type="component" value="Unassembled WGS sequence"/>
</dbReference>
<dbReference type="EMBL" id="PDWN01000035">
    <property type="protein sequence ID" value="KAF1691212.1"/>
    <property type="molecule type" value="Genomic_DNA"/>
</dbReference>
<reference evidence="5 6" key="1">
    <citation type="submission" date="2017-10" db="EMBL/GenBank/DDBJ databases">
        <title>Whole genome sequencing of members of genus Pseudoxanthomonas.</title>
        <authorList>
            <person name="Kumar S."/>
            <person name="Bansal K."/>
            <person name="Kaur A."/>
            <person name="Patil P."/>
            <person name="Sharma S."/>
            <person name="Patil P.B."/>
        </authorList>
    </citation>
    <scope>NUCLEOTIDE SEQUENCE [LARGE SCALE GENOMIC DNA]</scope>
    <source>
        <strain evidence="5 6">DSM 17801</strain>
    </source>
</reference>
<organism evidence="5 6">
    <name type="scientific">Pseudoxanthomonas daejeonensis</name>
    <dbReference type="NCBI Taxonomy" id="266062"/>
    <lineage>
        <taxon>Bacteria</taxon>
        <taxon>Pseudomonadati</taxon>
        <taxon>Pseudomonadota</taxon>
        <taxon>Gammaproteobacteria</taxon>
        <taxon>Lysobacterales</taxon>
        <taxon>Lysobacteraceae</taxon>
        <taxon>Pseudoxanthomonas</taxon>
    </lineage>
</organism>
<name>A0ABQ6Z342_9GAMM</name>
<dbReference type="Pfam" id="PF00535">
    <property type="entry name" value="Glycos_transf_2"/>
    <property type="match status" value="1"/>
</dbReference>
<dbReference type="InterPro" id="IPR029044">
    <property type="entry name" value="Nucleotide-diphossugar_trans"/>
</dbReference>
<keyword evidence="2" id="KW-0328">Glycosyltransferase</keyword>
<evidence type="ECO:0000256" key="1">
    <source>
        <dbReference type="ARBA" id="ARBA00006739"/>
    </source>
</evidence>
<comment type="caution">
    <text evidence="5">The sequence shown here is derived from an EMBL/GenBank/DDBJ whole genome shotgun (WGS) entry which is preliminary data.</text>
</comment>